<dbReference type="Gene3D" id="2.60.40.2000">
    <property type="match status" value="1"/>
</dbReference>
<proteinExistence type="predicted"/>
<sequence>MIEQAKPKRQEIRLVNRKTLEITGVLNVERFDANEFRIETEAGFLIVRGQNLHLKHLSLEQGVVAIDGYVGSLAYPESKGGAKGRNGWGKWFR</sequence>
<dbReference type="Pfam" id="PF07873">
    <property type="entry name" value="YabP"/>
    <property type="match status" value="1"/>
</dbReference>
<dbReference type="InterPro" id="IPR012504">
    <property type="entry name" value="Spore_YabP"/>
</dbReference>
<gene>
    <name evidence="1" type="ORF">BLM47_03570</name>
</gene>
<evidence type="ECO:0000313" key="1">
    <source>
        <dbReference type="EMBL" id="PDO11087.1"/>
    </source>
</evidence>
<comment type="caution">
    <text evidence="1">The sequence shown here is derived from an EMBL/GenBank/DDBJ whole genome shotgun (WGS) entry which is preliminary data.</text>
</comment>
<dbReference type="GO" id="GO:0030435">
    <property type="term" value="P:sporulation resulting in formation of a cellular spore"/>
    <property type="evidence" value="ECO:0007669"/>
    <property type="project" value="InterPro"/>
</dbReference>
<accession>A0A2A6E2V1</accession>
<evidence type="ECO:0000313" key="2">
    <source>
        <dbReference type="Proteomes" id="UP000243688"/>
    </source>
</evidence>
<dbReference type="AlphaFoldDB" id="A0A2A6E2V1"/>
<organism evidence="1 2">
    <name type="scientific">Candidatus Reconcilbacillus cellulovorans</name>
    <dbReference type="NCBI Taxonomy" id="1906605"/>
    <lineage>
        <taxon>Bacteria</taxon>
        <taxon>Bacillati</taxon>
        <taxon>Bacillota</taxon>
        <taxon>Bacilli</taxon>
        <taxon>Bacillales</taxon>
        <taxon>Paenibacillaceae</taxon>
        <taxon>Candidatus Reconcilbacillus</taxon>
    </lineage>
</organism>
<protein>
    <submittedName>
        <fullName evidence="1">Sporulation protein YabP</fullName>
    </submittedName>
</protein>
<dbReference type="Proteomes" id="UP000243688">
    <property type="component" value="Unassembled WGS sequence"/>
</dbReference>
<dbReference type="PIRSF" id="PIRSF011576">
    <property type="entry name" value="YabP"/>
    <property type="match status" value="1"/>
</dbReference>
<dbReference type="InterPro" id="IPR022476">
    <property type="entry name" value="Spore_YabP/YqfC"/>
</dbReference>
<name>A0A2A6E2V1_9BACL</name>
<reference evidence="1 2" key="1">
    <citation type="submission" date="2016-12" db="EMBL/GenBank/DDBJ databases">
        <title>Candidatus Reconcilibacillus cellulovorans genome.</title>
        <authorList>
            <person name="Kolinko S."/>
            <person name="Wu Y.-W."/>
            <person name="Tachea F."/>
            <person name="Denzel E."/>
            <person name="Hiras J."/>
            <person name="Baecker N."/>
            <person name="Chan L.J."/>
            <person name="Eichorst S.A."/>
            <person name="Frey D."/>
            <person name="Adams P.D."/>
            <person name="Pray T."/>
            <person name="Tanjore D."/>
            <person name="Petzold C.J."/>
            <person name="Gladden J.M."/>
            <person name="Simmons B.A."/>
            <person name="Singer S.W."/>
        </authorList>
    </citation>
    <scope>NUCLEOTIDE SEQUENCE [LARGE SCALE GENOMIC DNA]</scope>
    <source>
        <strain evidence="1">JTherm</strain>
    </source>
</reference>
<dbReference type="InterPro" id="IPR038705">
    <property type="entry name" value="YabP_sf"/>
</dbReference>
<dbReference type="NCBIfam" id="TIGR02892">
    <property type="entry name" value="spore_yabP"/>
    <property type="match status" value="1"/>
</dbReference>
<dbReference type="EMBL" id="MOXJ01000005">
    <property type="protein sequence ID" value="PDO11087.1"/>
    <property type="molecule type" value="Genomic_DNA"/>
</dbReference>